<organism evidence="2 3">
    <name type="scientific">Kineosporia mesophila</name>
    <dbReference type="NCBI Taxonomy" id="566012"/>
    <lineage>
        <taxon>Bacteria</taxon>
        <taxon>Bacillati</taxon>
        <taxon>Actinomycetota</taxon>
        <taxon>Actinomycetes</taxon>
        <taxon>Kineosporiales</taxon>
        <taxon>Kineosporiaceae</taxon>
        <taxon>Kineosporia</taxon>
    </lineage>
</organism>
<proteinExistence type="predicted"/>
<protein>
    <submittedName>
        <fullName evidence="2">Uncharacterized protein</fullName>
    </submittedName>
</protein>
<evidence type="ECO:0000256" key="1">
    <source>
        <dbReference type="SAM" id="MobiDB-lite"/>
    </source>
</evidence>
<reference evidence="3" key="1">
    <citation type="journal article" date="2019" name="Int. J. Syst. Evol. Microbiol.">
        <title>The Global Catalogue of Microorganisms (GCM) 10K type strain sequencing project: providing services to taxonomists for standard genome sequencing and annotation.</title>
        <authorList>
            <consortium name="The Broad Institute Genomics Platform"/>
            <consortium name="The Broad Institute Genome Sequencing Center for Infectious Disease"/>
            <person name="Wu L."/>
            <person name="Ma J."/>
        </authorList>
    </citation>
    <scope>NUCLEOTIDE SEQUENCE [LARGE SCALE GENOMIC DNA]</scope>
    <source>
        <strain evidence="3">JCM 16902</strain>
    </source>
</reference>
<accession>A0ABP6YY60</accession>
<evidence type="ECO:0000313" key="2">
    <source>
        <dbReference type="EMBL" id="GAA3594041.1"/>
    </source>
</evidence>
<feature type="region of interest" description="Disordered" evidence="1">
    <location>
        <begin position="93"/>
        <end position="123"/>
    </location>
</feature>
<name>A0ABP6YY60_9ACTN</name>
<gene>
    <name evidence="2" type="ORF">GCM10022223_06300</name>
</gene>
<evidence type="ECO:0000313" key="3">
    <source>
        <dbReference type="Proteomes" id="UP001501074"/>
    </source>
</evidence>
<sequence length="123" mass="13734">MHLHHEREARRFALDVNGKHLVEDVALNDLIAEGTSWGLPTPRAQKTVEQTVHDLSIALDRINPALYPGVTDEAWARVRDRVVQATEVRVLPTTSATTVTDRSAPRTTGRRKPDGRFGPRPPK</sequence>
<comment type="caution">
    <text evidence="2">The sequence shown here is derived from an EMBL/GenBank/DDBJ whole genome shotgun (WGS) entry which is preliminary data.</text>
</comment>
<dbReference type="EMBL" id="BAAAZO010000001">
    <property type="protein sequence ID" value="GAA3594041.1"/>
    <property type="molecule type" value="Genomic_DNA"/>
</dbReference>
<dbReference type="Proteomes" id="UP001501074">
    <property type="component" value="Unassembled WGS sequence"/>
</dbReference>
<keyword evidence="3" id="KW-1185">Reference proteome</keyword>